<proteinExistence type="predicted"/>
<keyword evidence="3" id="KW-1185">Reference proteome</keyword>
<evidence type="ECO:0000313" key="3">
    <source>
        <dbReference type="Proteomes" id="UP000823749"/>
    </source>
</evidence>
<dbReference type="AlphaFoldDB" id="A0AAV6J775"/>
<accession>A0AAV6J775</accession>
<dbReference type="Proteomes" id="UP000823749">
    <property type="component" value="Chromosome 8"/>
</dbReference>
<organism evidence="2 3">
    <name type="scientific">Rhododendron griersonianum</name>
    <dbReference type="NCBI Taxonomy" id="479676"/>
    <lineage>
        <taxon>Eukaryota</taxon>
        <taxon>Viridiplantae</taxon>
        <taxon>Streptophyta</taxon>
        <taxon>Embryophyta</taxon>
        <taxon>Tracheophyta</taxon>
        <taxon>Spermatophyta</taxon>
        <taxon>Magnoliopsida</taxon>
        <taxon>eudicotyledons</taxon>
        <taxon>Gunneridae</taxon>
        <taxon>Pentapetalae</taxon>
        <taxon>asterids</taxon>
        <taxon>Ericales</taxon>
        <taxon>Ericaceae</taxon>
        <taxon>Ericoideae</taxon>
        <taxon>Rhodoreae</taxon>
        <taxon>Rhododendron</taxon>
    </lineage>
</organism>
<feature type="compositionally biased region" description="Acidic residues" evidence="1">
    <location>
        <begin position="89"/>
        <end position="111"/>
    </location>
</feature>
<evidence type="ECO:0000313" key="2">
    <source>
        <dbReference type="EMBL" id="KAG5535020.1"/>
    </source>
</evidence>
<dbReference type="EMBL" id="JACTNZ010000008">
    <property type="protein sequence ID" value="KAG5535020.1"/>
    <property type="molecule type" value="Genomic_DNA"/>
</dbReference>
<comment type="caution">
    <text evidence="2">The sequence shown here is derived from an EMBL/GenBank/DDBJ whole genome shotgun (WGS) entry which is preliminary data.</text>
</comment>
<gene>
    <name evidence="2" type="ORF">RHGRI_022955</name>
</gene>
<feature type="region of interest" description="Disordered" evidence="1">
    <location>
        <begin position="72"/>
        <end position="144"/>
    </location>
</feature>
<evidence type="ECO:0000256" key="1">
    <source>
        <dbReference type="SAM" id="MobiDB-lite"/>
    </source>
</evidence>
<sequence>MLGVPSRHHPIEGTEDVLMATHHAGKITKALTGEGDAGSGEQLLSVGAHNNEGEEVTPGACIGIMGMQLLLGEDVSGSESANECSREEHEEDEDREQDDVDDKNESEAEEIPDSRFVRDGISSSPSENFLHTVKPLAKHVSIAP</sequence>
<name>A0AAV6J775_9ERIC</name>
<protein>
    <submittedName>
        <fullName evidence="2">Uncharacterized protein</fullName>
    </submittedName>
</protein>
<reference evidence="2" key="1">
    <citation type="submission" date="2020-08" db="EMBL/GenBank/DDBJ databases">
        <title>Plant Genome Project.</title>
        <authorList>
            <person name="Zhang R.-G."/>
        </authorList>
    </citation>
    <scope>NUCLEOTIDE SEQUENCE</scope>
    <source>
        <strain evidence="2">WSP0</strain>
        <tissue evidence="2">Leaf</tissue>
    </source>
</reference>